<dbReference type="EC" id="2.1.1.220" evidence="1"/>
<reference evidence="6 7" key="1">
    <citation type="submission" date="2017-03" db="EMBL/GenBank/DDBJ databases">
        <title>Genomes of endolithic fungi from Antarctica.</title>
        <authorList>
            <person name="Coleine C."/>
            <person name="Masonjones S."/>
            <person name="Stajich J.E."/>
        </authorList>
    </citation>
    <scope>NUCLEOTIDE SEQUENCE [LARGE SCALE GENOMIC DNA]</scope>
    <source>
        <strain evidence="6 7">CCFEE 5187</strain>
    </source>
</reference>
<evidence type="ECO:0000256" key="1">
    <source>
        <dbReference type="ARBA" id="ARBA00012796"/>
    </source>
</evidence>
<gene>
    <name evidence="6" type="ORF">B0A49_11558</name>
</gene>
<dbReference type="Pfam" id="PF13919">
    <property type="entry name" value="ASXH"/>
    <property type="match status" value="1"/>
</dbReference>
<dbReference type="Gene3D" id="3.40.50.150">
    <property type="entry name" value="Vaccinia Virus protein VP39"/>
    <property type="match status" value="1"/>
</dbReference>
<dbReference type="GO" id="GO:0031515">
    <property type="term" value="C:tRNA (m1A) methyltransferase complex"/>
    <property type="evidence" value="ECO:0007669"/>
    <property type="project" value="InterPro"/>
</dbReference>
<organism evidence="6 7">
    <name type="scientific">Cryomyces minteri</name>
    <dbReference type="NCBI Taxonomy" id="331657"/>
    <lineage>
        <taxon>Eukaryota</taxon>
        <taxon>Fungi</taxon>
        <taxon>Dikarya</taxon>
        <taxon>Ascomycota</taxon>
        <taxon>Pezizomycotina</taxon>
        <taxon>Dothideomycetes</taxon>
        <taxon>Dothideomycetes incertae sedis</taxon>
        <taxon>Cryomyces</taxon>
    </lineage>
</organism>
<evidence type="ECO:0000313" key="7">
    <source>
        <dbReference type="Proteomes" id="UP000308768"/>
    </source>
</evidence>
<dbReference type="PANTHER" id="PTHR12133:SF1">
    <property type="entry name" value="TRNA (ADENINE(58)-N(1))-METHYLTRANSFERASE, MITOCHONDRIAL"/>
    <property type="match status" value="1"/>
</dbReference>
<dbReference type="InterPro" id="IPR014816">
    <property type="entry name" value="tRNA_MeTrfase_Gcd14"/>
</dbReference>
<dbReference type="PROSITE" id="PS51620">
    <property type="entry name" value="SAM_TRM61"/>
    <property type="match status" value="1"/>
</dbReference>
<name>A0A4U0WFR8_9PEZI</name>
<evidence type="ECO:0000313" key="6">
    <source>
        <dbReference type="EMBL" id="TKA61694.1"/>
    </source>
</evidence>
<dbReference type="EMBL" id="NAJN01001694">
    <property type="protein sequence ID" value="TKA61694.1"/>
    <property type="molecule type" value="Genomic_DNA"/>
</dbReference>
<comment type="caution">
    <text evidence="6">The sequence shown here is derived from an EMBL/GenBank/DDBJ whole genome shotgun (WGS) entry which is preliminary data.</text>
</comment>
<dbReference type="AlphaFoldDB" id="A0A4U0WFR8"/>
<keyword evidence="7" id="KW-1185">Reference proteome</keyword>
<dbReference type="PANTHER" id="PTHR12133">
    <property type="entry name" value="TRNA (ADENINE(58)-N(1))-METHYLTRANSFERASE"/>
    <property type="match status" value="1"/>
</dbReference>
<protein>
    <recommendedName>
        <fullName evidence="2">tRNA (adenine(58)-N(1))-methyltransferase catalytic subunit TRM61</fullName>
        <ecNumber evidence="1">2.1.1.220</ecNumber>
    </recommendedName>
    <alternativeName>
        <fullName evidence="3">tRNA(m1A58)-methyltransferase subunit TRM61</fullName>
    </alternativeName>
</protein>
<feature type="compositionally biased region" description="Basic and acidic residues" evidence="4">
    <location>
        <begin position="344"/>
        <end position="364"/>
    </location>
</feature>
<evidence type="ECO:0000256" key="3">
    <source>
        <dbReference type="ARBA" id="ARBA00033309"/>
    </source>
</evidence>
<dbReference type="GO" id="GO:0160107">
    <property type="term" value="F:tRNA (adenine(58)-N1)-methyltransferase activity"/>
    <property type="evidence" value="ECO:0007669"/>
    <property type="project" value="UniProtKB-EC"/>
</dbReference>
<feature type="compositionally biased region" description="Basic and acidic residues" evidence="4">
    <location>
        <begin position="530"/>
        <end position="544"/>
    </location>
</feature>
<feature type="compositionally biased region" description="Basic and acidic residues" evidence="4">
    <location>
        <begin position="377"/>
        <end position="401"/>
    </location>
</feature>
<evidence type="ECO:0000256" key="2">
    <source>
        <dbReference type="ARBA" id="ARBA00015963"/>
    </source>
</evidence>
<dbReference type="Gene3D" id="3.10.330.20">
    <property type="match status" value="1"/>
</dbReference>
<sequence length="585" mass="64710">MNCRRARLTQCFAEGDIVILRQKEDPSFQAILTKPLKNDGKLHTHKGVLNHADIIGKRVRDIIRSSKGVDYRIHDPTLSEYVTLTRRIVTPIYPGDANLIVSLLDLHVTPSTSSSIEEPPLEILEAGTGHGALTLHLARAIHAANVSSVQPGKARLPEQRSAVESENEVESNPTTIKQPEQLRPQRRAVIHTLDIAEKHSNHAKQVVAGFKHGVYAGNVEFYVGDVDDWVNGQLRERKRPSVASESPEKDDAEVDQSAPFLSHVFLDMPRANTQIKSIAPALRADGVLMIFNPSITQIAECVEDVKRLKLPFTMEQVVEMGSGSGVGGREWDVRAVRPRILTRKENAERDAKPEQQDMESRAEVDSASAVACEEEAKEGMKSRDQEQAESLKEQVRSKPEEEQGWTLVSLLHTPPFAADIRHFRDDLAAGRLLPAWRIEAERAGRMRAEGVFEAWRMGEMERVWGVGVRRGGARRAGEEERKKDTKHDERGQLEVETRARGIGGRIVGDGEASRDKKNGESVAAGGVEEGTDKRESTGEVKLEGETAEVGVADKETAQKVVVEREKAEIEVELLDGAASDASWDV</sequence>
<proteinExistence type="predicted"/>
<dbReference type="Proteomes" id="UP000308768">
    <property type="component" value="Unassembled WGS sequence"/>
</dbReference>
<feature type="domain" description="ASX DEUBAD" evidence="5">
    <location>
        <begin position="403"/>
        <end position="465"/>
    </location>
</feature>
<dbReference type="SUPFAM" id="SSF53335">
    <property type="entry name" value="S-adenosyl-L-methionine-dependent methyltransferases"/>
    <property type="match status" value="1"/>
</dbReference>
<dbReference type="STRING" id="331657.A0A4U0WFR8"/>
<feature type="region of interest" description="Disordered" evidence="4">
    <location>
        <begin position="149"/>
        <end position="184"/>
    </location>
</feature>
<feature type="region of interest" description="Disordered" evidence="4">
    <location>
        <begin position="500"/>
        <end position="547"/>
    </location>
</feature>
<dbReference type="InterPro" id="IPR029063">
    <property type="entry name" value="SAM-dependent_MTases_sf"/>
</dbReference>
<evidence type="ECO:0000259" key="5">
    <source>
        <dbReference type="Pfam" id="PF13919"/>
    </source>
</evidence>
<dbReference type="GO" id="GO:0005739">
    <property type="term" value="C:mitochondrion"/>
    <property type="evidence" value="ECO:0007669"/>
    <property type="project" value="TreeGrafter"/>
</dbReference>
<dbReference type="GO" id="GO:0030488">
    <property type="term" value="P:tRNA methylation"/>
    <property type="evidence" value="ECO:0007669"/>
    <property type="project" value="InterPro"/>
</dbReference>
<evidence type="ECO:0000256" key="4">
    <source>
        <dbReference type="SAM" id="MobiDB-lite"/>
    </source>
</evidence>
<accession>A0A4U0WFR8</accession>
<dbReference type="OrthoDB" id="5585464at2759"/>
<dbReference type="InterPro" id="IPR028020">
    <property type="entry name" value="ASX_DEUBAD_dom"/>
</dbReference>
<feature type="region of interest" description="Disordered" evidence="4">
    <location>
        <begin position="344"/>
        <end position="403"/>
    </location>
</feature>